<feature type="compositionally biased region" description="Basic residues" evidence="1">
    <location>
        <begin position="51"/>
        <end position="65"/>
    </location>
</feature>
<dbReference type="EMBL" id="BMQC01000001">
    <property type="protein sequence ID" value="GGK15501.1"/>
    <property type="molecule type" value="Genomic_DNA"/>
</dbReference>
<reference evidence="2" key="1">
    <citation type="journal article" date="2014" name="Int. J. Syst. Evol. Microbiol.">
        <title>Complete genome sequence of Corynebacterium casei LMG S-19264T (=DSM 44701T), isolated from a smear-ripened cheese.</title>
        <authorList>
            <consortium name="US DOE Joint Genome Institute (JGI-PGF)"/>
            <person name="Walter F."/>
            <person name="Albersmeier A."/>
            <person name="Kalinowski J."/>
            <person name="Ruckert C."/>
        </authorList>
    </citation>
    <scope>NUCLEOTIDE SEQUENCE</scope>
    <source>
        <strain evidence="2">JCM 3091</strain>
    </source>
</reference>
<name>A0A8J3BFF1_9ACTN</name>
<protein>
    <submittedName>
        <fullName evidence="2">Uncharacterized protein</fullName>
    </submittedName>
</protein>
<sequence length="99" mass="10335">MATPGSRRRHRGPRSTPAGTPAATAAPTRTGRPPRKPPACPRTGPTPHPARAGHCRHRPRTRPPRTRPPGKVPTPGAACGTTNHHVRPPCTPAPPAAVT</sequence>
<feature type="compositionally biased region" description="Basic residues" evidence="1">
    <location>
        <begin position="1"/>
        <end position="13"/>
    </location>
</feature>
<accession>A0A8J3BFF1</accession>
<proteinExistence type="predicted"/>
<evidence type="ECO:0000313" key="2">
    <source>
        <dbReference type="EMBL" id="GGK15501.1"/>
    </source>
</evidence>
<evidence type="ECO:0000313" key="3">
    <source>
        <dbReference type="Proteomes" id="UP000662200"/>
    </source>
</evidence>
<evidence type="ECO:0000256" key="1">
    <source>
        <dbReference type="SAM" id="MobiDB-lite"/>
    </source>
</evidence>
<dbReference type="Proteomes" id="UP000662200">
    <property type="component" value="Unassembled WGS sequence"/>
</dbReference>
<feature type="compositionally biased region" description="Low complexity" evidence="1">
    <location>
        <begin position="14"/>
        <end position="31"/>
    </location>
</feature>
<reference evidence="2" key="2">
    <citation type="submission" date="2020-09" db="EMBL/GenBank/DDBJ databases">
        <authorList>
            <person name="Sun Q."/>
            <person name="Ohkuma M."/>
        </authorList>
    </citation>
    <scope>NUCLEOTIDE SEQUENCE</scope>
    <source>
        <strain evidence="2">JCM 3091</strain>
    </source>
</reference>
<feature type="region of interest" description="Disordered" evidence="1">
    <location>
        <begin position="1"/>
        <end position="99"/>
    </location>
</feature>
<feature type="compositionally biased region" description="Pro residues" evidence="1">
    <location>
        <begin position="89"/>
        <end position="99"/>
    </location>
</feature>
<dbReference type="AlphaFoldDB" id="A0A8J3BFF1"/>
<gene>
    <name evidence="2" type="ORF">GCM10010124_05320</name>
</gene>
<feature type="compositionally biased region" description="Pro residues" evidence="1">
    <location>
        <begin position="36"/>
        <end position="48"/>
    </location>
</feature>
<comment type="caution">
    <text evidence="2">The sequence shown here is derived from an EMBL/GenBank/DDBJ whole genome shotgun (WGS) entry which is preliminary data.</text>
</comment>
<keyword evidence="3" id="KW-1185">Reference proteome</keyword>
<organism evidence="2 3">
    <name type="scientific">Pilimelia terevasa</name>
    <dbReference type="NCBI Taxonomy" id="53372"/>
    <lineage>
        <taxon>Bacteria</taxon>
        <taxon>Bacillati</taxon>
        <taxon>Actinomycetota</taxon>
        <taxon>Actinomycetes</taxon>
        <taxon>Micromonosporales</taxon>
        <taxon>Micromonosporaceae</taxon>
        <taxon>Pilimelia</taxon>
    </lineage>
</organism>